<sequence>MAIPAWLSKLITHNSRKKEKQMTTICEMLGIKYPIFQGAMARIATADIASAVSNAGGLGIIASGGMTADQLRAEIQKCKSMTDKPFAVNLMLMMHNCPELVDVVIEEGVKVVTTGAGTPKPFMPKFKEAGIKVIPVVASVKHAQKMEALGADAIVAEGTEAGGHVGETTTMCLVPQVVSAVNIPVLGAGGVGDGRGVVAMYAMGAQGIQVGTLFLSAEECPVPATFKQAVLDADDTATVVTGRRNGAPVRSIKNKMLAKFQELENNNASRDELEELSLGSLSKAVYEGDVENGSVMAGQITGMVNNIRPAKEIIETLFKDAEGIAASLKIAY</sequence>
<dbReference type="AlphaFoldDB" id="A0A143Z355"/>
<protein>
    <recommendedName>
        <fullName evidence="2">Probable nitronate monooxygenase</fullName>
    </recommendedName>
</protein>
<dbReference type="GO" id="GO:0006207">
    <property type="term" value="P:'de novo' pyrimidine nucleobase biosynthetic process"/>
    <property type="evidence" value="ECO:0007669"/>
    <property type="project" value="InterPro"/>
</dbReference>
<keyword evidence="3" id="KW-0285">Flavoprotein</keyword>
<reference evidence="6 7" key="1">
    <citation type="submission" date="2016-02" db="EMBL/GenBank/DDBJ databases">
        <authorList>
            <person name="Wen L."/>
            <person name="He K."/>
            <person name="Yang H."/>
        </authorList>
    </citation>
    <scope>NUCLEOTIDE SEQUENCE [LARGE SCALE GENOMIC DNA]</scope>
    <source>
        <strain evidence="6">Trichococcus_R210</strain>
    </source>
</reference>
<proteinExistence type="predicted"/>
<accession>A0A143Z355</accession>
<dbReference type="CDD" id="cd04730">
    <property type="entry name" value="NPD_like"/>
    <property type="match status" value="1"/>
</dbReference>
<name>A0A143Z355_9LACT</name>
<keyword evidence="4" id="KW-0288">FMN</keyword>
<keyword evidence="5" id="KW-0560">Oxidoreductase</keyword>
<dbReference type="EMBL" id="FJNB01000019">
    <property type="protein sequence ID" value="CZR06169.1"/>
    <property type="molecule type" value="Genomic_DNA"/>
</dbReference>
<evidence type="ECO:0000256" key="2">
    <source>
        <dbReference type="ARBA" id="ARBA00013457"/>
    </source>
</evidence>
<evidence type="ECO:0000256" key="5">
    <source>
        <dbReference type="ARBA" id="ARBA00023002"/>
    </source>
</evidence>
<dbReference type="InterPro" id="IPR001295">
    <property type="entry name" value="Dihydroorotate_DH_CS"/>
</dbReference>
<dbReference type="STRING" id="640938.TR210_2292"/>
<comment type="function">
    <text evidence="1">Nitronate monooxygenase that uses molecular oxygen to catalyze the oxidative denitrification of alkyl nitronates. Acts on propionate 3-nitronate (P3N), the presumed physiological substrate. Probably functions in the detoxification of P3N, a metabolic poison produced by plants and fungi as a defense mechanism.</text>
</comment>
<dbReference type="GO" id="GO:0018580">
    <property type="term" value="F:nitronate monooxygenase activity"/>
    <property type="evidence" value="ECO:0007669"/>
    <property type="project" value="InterPro"/>
</dbReference>
<dbReference type="PANTHER" id="PTHR32332:SF20">
    <property type="entry name" value="2-NITROPROPANE DIOXYGENASE-LIKE PROTEIN"/>
    <property type="match status" value="1"/>
</dbReference>
<dbReference type="InterPro" id="IPR013785">
    <property type="entry name" value="Aldolase_TIM"/>
</dbReference>
<evidence type="ECO:0000313" key="6">
    <source>
        <dbReference type="EMBL" id="CZR06169.1"/>
    </source>
</evidence>
<evidence type="ECO:0000256" key="4">
    <source>
        <dbReference type="ARBA" id="ARBA00022643"/>
    </source>
</evidence>
<dbReference type="InterPro" id="IPR004136">
    <property type="entry name" value="NMO"/>
</dbReference>
<dbReference type="SUPFAM" id="SSF51412">
    <property type="entry name" value="Inosine monophosphate dehydrogenase (IMPDH)"/>
    <property type="match status" value="1"/>
</dbReference>
<dbReference type="PANTHER" id="PTHR32332">
    <property type="entry name" value="2-NITROPROPANE DIOXYGENASE"/>
    <property type="match status" value="1"/>
</dbReference>
<dbReference type="GO" id="GO:0016627">
    <property type="term" value="F:oxidoreductase activity, acting on the CH-CH group of donors"/>
    <property type="evidence" value="ECO:0007669"/>
    <property type="project" value="InterPro"/>
</dbReference>
<evidence type="ECO:0000313" key="7">
    <source>
        <dbReference type="Proteomes" id="UP000076878"/>
    </source>
</evidence>
<dbReference type="Proteomes" id="UP000076878">
    <property type="component" value="Unassembled WGS sequence"/>
</dbReference>
<dbReference type="PROSITE" id="PS00912">
    <property type="entry name" value="DHODEHASE_2"/>
    <property type="match status" value="1"/>
</dbReference>
<gene>
    <name evidence="6" type="ORF">TR210_2292</name>
</gene>
<evidence type="ECO:0000256" key="1">
    <source>
        <dbReference type="ARBA" id="ARBA00003535"/>
    </source>
</evidence>
<organism evidence="6 7">
    <name type="scientific">Trichococcus ilyis</name>
    <dbReference type="NCBI Taxonomy" id="640938"/>
    <lineage>
        <taxon>Bacteria</taxon>
        <taxon>Bacillati</taxon>
        <taxon>Bacillota</taxon>
        <taxon>Bacilli</taxon>
        <taxon>Lactobacillales</taxon>
        <taxon>Carnobacteriaceae</taxon>
        <taxon>Trichococcus</taxon>
    </lineage>
</organism>
<evidence type="ECO:0000256" key="3">
    <source>
        <dbReference type="ARBA" id="ARBA00022630"/>
    </source>
</evidence>
<dbReference type="Pfam" id="PF03060">
    <property type="entry name" value="NMO"/>
    <property type="match status" value="2"/>
</dbReference>
<dbReference type="Gene3D" id="3.20.20.70">
    <property type="entry name" value="Aldolase class I"/>
    <property type="match status" value="1"/>
</dbReference>